<proteinExistence type="predicted"/>
<sequence>MAEHPGQHIIEDAAQHQTGIADDGSADRATAVSGLYGERVGRKKGFLCEKFRRLFNNFPMNSLPSYQARYEHGLRTILQIYKLANVVVTIGSSNILRCTVTVQFPGLLETSQERKTLNFVGFH</sequence>
<comment type="caution">
    <text evidence="1">The sequence shown here is derived from an EMBL/GenBank/DDBJ whole genome shotgun (WGS) entry which is preliminary data.</text>
</comment>
<dbReference type="InParanoid" id="A0A1Y2DV92"/>
<reference evidence="1 2" key="1">
    <citation type="submission" date="2016-07" db="EMBL/GenBank/DDBJ databases">
        <title>Pervasive Adenine N6-methylation of Active Genes in Fungi.</title>
        <authorList>
            <consortium name="DOE Joint Genome Institute"/>
            <person name="Mondo S.J."/>
            <person name="Dannebaum R.O."/>
            <person name="Kuo R.C."/>
            <person name="Labutti K."/>
            <person name="Haridas S."/>
            <person name="Kuo A."/>
            <person name="Salamov A."/>
            <person name="Ahrendt S.R."/>
            <person name="Lipzen A."/>
            <person name="Sullivan W."/>
            <person name="Andreopoulos W.B."/>
            <person name="Clum A."/>
            <person name="Lindquist E."/>
            <person name="Daum C."/>
            <person name="Ramamoorthy G.K."/>
            <person name="Gryganskyi A."/>
            <person name="Culley D."/>
            <person name="Magnuson J.K."/>
            <person name="James T.Y."/>
            <person name="O'Malley M.A."/>
            <person name="Stajich J.E."/>
            <person name="Spatafora J.W."/>
            <person name="Visel A."/>
            <person name="Grigoriev I.V."/>
        </authorList>
    </citation>
    <scope>NUCLEOTIDE SEQUENCE [LARGE SCALE GENOMIC DNA]</scope>
    <source>
        <strain evidence="1 2">CBS 129021</strain>
    </source>
</reference>
<protein>
    <submittedName>
        <fullName evidence="1">Uncharacterized protein</fullName>
    </submittedName>
</protein>
<name>A0A1Y2DV92_9PEZI</name>
<organism evidence="1 2">
    <name type="scientific">Pseudomassariella vexata</name>
    <dbReference type="NCBI Taxonomy" id="1141098"/>
    <lineage>
        <taxon>Eukaryota</taxon>
        <taxon>Fungi</taxon>
        <taxon>Dikarya</taxon>
        <taxon>Ascomycota</taxon>
        <taxon>Pezizomycotina</taxon>
        <taxon>Sordariomycetes</taxon>
        <taxon>Xylariomycetidae</taxon>
        <taxon>Amphisphaeriales</taxon>
        <taxon>Pseudomassariaceae</taxon>
        <taxon>Pseudomassariella</taxon>
    </lineage>
</organism>
<evidence type="ECO:0000313" key="1">
    <source>
        <dbReference type="EMBL" id="ORY62565.1"/>
    </source>
</evidence>
<gene>
    <name evidence="1" type="ORF">BCR38DRAFT_410964</name>
</gene>
<dbReference type="Proteomes" id="UP000193689">
    <property type="component" value="Unassembled WGS sequence"/>
</dbReference>
<dbReference type="EMBL" id="MCFJ01000009">
    <property type="protein sequence ID" value="ORY62565.1"/>
    <property type="molecule type" value="Genomic_DNA"/>
</dbReference>
<evidence type="ECO:0000313" key="2">
    <source>
        <dbReference type="Proteomes" id="UP000193689"/>
    </source>
</evidence>
<dbReference type="RefSeq" id="XP_040714401.1">
    <property type="nucleotide sequence ID" value="XM_040858529.1"/>
</dbReference>
<dbReference type="AlphaFoldDB" id="A0A1Y2DV92"/>
<keyword evidence="2" id="KW-1185">Reference proteome</keyword>
<dbReference type="GeneID" id="63774741"/>
<accession>A0A1Y2DV92</accession>